<proteinExistence type="inferred from homology"/>
<accession>A0A1K2H9Q1</accession>
<dbReference type="GO" id="GO:0006260">
    <property type="term" value="P:DNA replication"/>
    <property type="evidence" value="ECO:0007669"/>
    <property type="project" value="InterPro"/>
</dbReference>
<dbReference type="NCBIfam" id="TIGR00621">
    <property type="entry name" value="ssb"/>
    <property type="match status" value="1"/>
</dbReference>
<dbReference type="Gene3D" id="2.40.50.140">
    <property type="entry name" value="Nucleic acid-binding proteins"/>
    <property type="match status" value="1"/>
</dbReference>
<dbReference type="AlphaFoldDB" id="A0A1K2H9Q1"/>
<dbReference type="Proteomes" id="UP000185655">
    <property type="component" value="Unassembled WGS sequence"/>
</dbReference>
<comment type="caution">
    <text evidence="2">Lacks conserved residue(s) required for the propagation of feature annotation.</text>
</comment>
<comment type="subunit">
    <text evidence="2">Homotetramer.</text>
</comment>
<dbReference type="PANTHER" id="PTHR10302">
    <property type="entry name" value="SINGLE-STRANDED DNA-BINDING PROTEIN"/>
    <property type="match status" value="1"/>
</dbReference>
<evidence type="ECO:0000256" key="3">
    <source>
        <dbReference type="PIRNR" id="PIRNR002070"/>
    </source>
</evidence>
<dbReference type="InterPro" id="IPR011344">
    <property type="entry name" value="ssDNA-bd"/>
</dbReference>
<dbReference type="GO" id="GO:0003697">
    <property type="term" value="F:single-stranded DNA binding"/>
    <property type="evidence" value="ECO:0007669"/>
    <property type="project" value="UniProtKB-UniRule"/>
</dbReference>
<dbReference type="STRING" id="1122154.SAMN02746068_00869"/>
<gene>
    <name evidence="4" type="ORF">RR45_GL000006</name>
    <name evidence="5" type="ORF">SAMN02746068_00869</name>
</gene>
<dbReference type="HAMAP" id="MF_00984">
    <property type="entry name" value="SSB"/>
    <property type="match status" value="1"/>
</dbReference>
<evidence type="ECO:0000313" key="6">
    <source>
        <dbReference type="Proteomes" id="UP000185655"/>
    </source>
</evidence>
<keyword evidence="1 2" id="KW-0238">DNA-binding</keyword>
<dbReference type="Proteomes" id="UP000218979">
    <property type="component" value="Unassembled WGS sequence"/>
</dbReference>
<organism evidence="5 6">
    <name type="scientific">Pseudolactococcus chungangensis CAU 28 = DSM 22330</name>
    <dbReference type="NCBI Taxonomy" id="1122154"/>
    <lineage>
        <taxon>Bacteria</taxon>
        <taxon>Bacillati</taxon>
        <taxon>Bacillota</taxon>
        <taxon>Bacilli</taxon>
        <taxon>Lactobacillales</taxon>
        <taxon>Streptococcaceae</taxon>
        <taxon>Pseudolactococcus</taxon>
    </lineage>
</organism>
<dbReference type="EMBL" id="FPKS01000004">
    <property type="protein sequence ID" value="SFZ73588.1"/>
    <property type="molecule type" value="Genomic_DNA"/>
</dbReference>
<dbReference type="PROSITE" id="PS50935">
    <property type="entry name" value="SSB"/>
    <property type="match status" value="1"/>
</dbReference>
<evidence type="ECO:0000313" key="7">
    <source>
        <dbReference type="Proteomes" id="UP000218979"/>
    </source>
</evidence>
<dbReference type="NCBIfam" id="NF005579">
    <property type="entry name" value="PRK07274.1"/>
    <property type="match status" value="1"/>
</dbReference>
<dbReference type="SUPFAM" id="SSF50249">
    <property type="entry name" value="Nucleic acid-binding proteins"/>
    <property type="match status" value="1"/>
</dbReference>
<reference evidence="4 7" key="1">
    <citation type="submission" date="2014-12" db="EMBL/GenBank/DDBJ databases">
        <title>Draft genome sequences of 10 type strains of Lactococcus.</title>
        <authorList>
            <person name="Sun Z."/>
            <person name="Zhong Z."/>
            <person name="Liu W."/>
            <person name="Zhang W."/>
            <person name="Zhang H."/>
        </authorList>
    </citation>
    <scope>NUCLEOTIDE SEQUENCE [LARGE SCALE GENOMIC DNA]</scope>
    <source>
        <strain evidence="4 7">DSM 22330</strain>
    </source>
</reference>
<protein>
    <recommendedName>
        <fullName evidence="2 3">Single-stranded DNA-binding protein</fullName>
        <shortName evidence="2">SSB</shortName>
    </recommendedName>
</protein>
<dbReference type="Pfam" id="PF00436">
    <property type="entry name" value="SSB"/>
    <property type="match status" value="1"/>
</dbReference>
<dbReference type="PIRSF" id="PIRSF002070">
    <property type="entry name" value="SSB"/>
    <property type="match status" value="1"/>
</dbReference>
<dbReference type="GO" id="GO:0009295">
    <property type="term" value="C:nucleoid"/>
    <property type="evidence" value="ECO:0007669"/>
    <property type="project" value="TreeGrafter"/>
</dbReference>
<name>A0A1K2H9Q1_9LACT</name>
<evidence type="ECO:0000313" key="4">
    <source>
        <dbReference type="EMBL" id="PCS04687.1"/>
    </source>
</evidence>
<keyword evidence="7" id="KW-1185">Reference proteome</keyword>
<reference evidence="5 6" key="2">
    <citation type="submission" date="2016-11" db="EMBL/GenBank/DDBJ databases">
        <authorList>
            <person name="Jaros S."/>
            <person name="Januszkiewicz K."/>
            <person name="Wedrychowicz H."/>
        </authorList>
    </citation>
    <scope>NUCLEOTIDE SEQUENCE [LARGE SCALE GENOMIC DNA]</scope>
    <source>
        <strain evidence="5 6">DSM 22330</strain>
    </source>
</reference>
<evidence type="ECO:0000256" key="2">
    <source>
        <dbReference type="HAMAP-Rule" id="MF_00984"/>
    </source>
</evidence>
<dbReference type="InterPro" id="IPR000424">
    <property type="entry name" value="Primosome_PriB/ssb"/>
</dbReference>
<dbReference type="RefSeq" id="WP_031366343.1">
    <property type="nucleotide sequence ID" value="NZ_FPKS01000004.1"/>
</dbReference>
<sequence length="131" mass="14730">MLNKSLLIGRLTAQPEVKKTPTDKSVLRVTLAVSRQFKTADGQREADFLTIVIWGKPAELFASYAKKGSLVSIEGELRTRRYEDKTGVTHYVTEVLCQQFNLLESRAAVALRENQVDDVSDVMLEAEELPF</sequence>
<dbReference type="CDD" id="cd04496">
    <property type="entry name" value="SSB_OBF"/>
    <property type="match status" value="1"/>
</dbReference>
<evidence type="ECO:0000313" key="5">
    <source>
        <dbReference type="EMBL" id="SFZ73588.1"/>
    </source>
</evidence>
<evidence type="ECO:0000256" key="1">
    <source>
        <dbReference type="ARBA" id="ARBA00023125"/>
    </source>
</evidence>
<dbReference type="PANTHER" id="PTHR10302:SF27">
    <property type="entry name" value="SINGLE-STRANDED DNA-BINDING PROTEIN"/>
    <property type="match status" value="1"/>
</dbReference>
<dbReference type="OrthoDB" id="9809878at2"/>
<dbReference type="EMBL" id="JXJT01000001">
    <property type="protein sequence ID" value="PCS04687.1"/>
    <property type="molecule type" value="Genomic_DNA"/>
</dbReference>
<dbReference type="InterPro" id="IPR012340">
    <property type="entry name" value="NA-bd_OB-fold"/>
</dbReference>